<dbReference type="GO" id="GO:0036503">
    <property type="term" value="P:ERAD pathway"/>
    <property type="evidence" value="ECO:0007669"/>
    <property type="project" value="TreeGrafter"/>
</dbReference>
<dbReference type="Gene3D" id="2.40.40.50">
    <property type="entry name" value="Ubiquitin fusion degradation protein UFD1, N-terminal domain"/>
    <property type="match status" value="1"/>
</dbReference>
<organism evidence="7 8">
    <name type="scientific">Hortaea werneckii</name>
    <name type="common">Black yeast</name>
    <name type="synonym">Cladosporium werneckii</name>
    <dbReference type="NCBI Taxonomy" id="91943"/>
    <lineage>
        <taxon>Eukaryota</taxon>
        <taxon>Fungi</taxon>
        <taxon>Dikarya</taxon>
        <taxon>Ascomycota</taxon>
        <taxon>Pezizomycotina</taxon>
        <taxon>Dothideomycetes</taxon>
        <taxon>Dothideomycetidae</taxon>
        <taxon>Mycosphaerellales</taxon>
        <taxon>Teratosphaeriaceae</taxon>
        <taxon>Hortaea</taxon>
    </lineage>
</organism>
<evidence type="ECO:0000259" key="6">
    <source>
        <dbReference type="Pfam" id="PF24842"/>
    </source>
</evidence>
<gene>
    <name evidence="7" type="ORF">D0861_06470</name>
</gene>
<dbReference type="GO" id="GO:0006511">
    <property type="term" value="P:ubiquitin-dependent protein catabolic process"/>
    <property type="evidence" value="ECO:0007669"/>
    <property type="project" value="InterPro"/>
</dbReference>
<feature type="region of interest" description="Disordered" evidence="3">
    <location>
        <begin position="436"/>
        <end position="464"/>
    </location>
</feature>
<dbReference type="InterPro" id="IPR013083">
    <property type="entry name" value="Znf_RING/FYVE/PHD"/>
</dbReference>
<dbReference type="Gene3D" id="3.10.330.10">
    <property type="match status" value="1"/>
</dbReference>
<dbReference type="InterPro" id="IPR042299">
    <property type="entry name" value="Ufd1-like_Nn"/>
</dbReference>
<dbReference type="Proteomes" id="UP000268823">
    <property type="component" value="Unassembled WGS sequence"/>
</dbReference>
<evidence type="ECO:0000259" key="4">
    <source>
        <dbReference type="Pfam" id="PF03152"/>
    </source>
</evidence>
<feature type="domain" description="Ubiquitin fusion degradation protein UFD1 N-terminal subdomain 2" evidence="6">
    <location>
        <begin position="196"/>
        <end position="277"/>
    </location>
</feature>
<dbReference type="InterPro" id="IPR042556">
    <property type="entry name" value="AZUL_sf"/>
</dbReference>
<dbReference type="Gene3D" id="6.10.130.10">
    <property type="entry name" value="Ubiquitin-protein ligase E3A, N-terminal zinc-binding domain (AZUL)"/>
    <property type="match status" value="1"/>
</dbReference>
<dbReference type="InterPro" id="IPR004854">
    <property type="entry name" value="Ufd1-like"/>
</dbReference>
<comment type="caution">
    <text evidence="7">The sequence shown here is derived from an EMBL/GenBank/DDBJ whole genome shotgun (WGS) entry which is preliminary data.</text>
</comment>
<evidence type="ECO:0000313" key="7">
    <source>
        <dbReference type="EMBL" id="RMY85407.1"/>
    </source>
</evidence>
<feature type="domain" description="Ubiquitin fusion degradation protein UFD1 N-terminal subdomain 1" evidence="4">
    <location>
        <begin position="112"/>
        <end position="158"/>
    </location>
</feature>
<accession>A0A3M7F9V6</accession>
<dbReference type="AlphaFoldDB" id="A0A3M7F9V6"/>
<proteinExistence type="inferred from homology"/>
<dbReference type="EMBL" id="QWIR01000131">
    <property type="protein sequence ID" value="RMY85407.1"/>
    <property type="molecule type" value="Genomic_DNA"/>
</dbReference>
<dbReference type="Gene3D" id="3.30.40.10">
    <property type="entry name" value="Zinc/RING finger domain, C3HC4 (zinc finger)"/>
    <property type="match status" value="1"/>
</dbReference>
<dbReference type="Pfam" id="PF24842">
    <property type="entry name" value="UFD1_N2"/>
    <property type="match status" value="1"/>
</dbReference>
<reference evidence="7 8" key="1">
    <citation type="journal article" date="2018" name="BMC Genomics">
        <title>Genomic evidence for intraspecific hybridization in a clonal and extremely halotolerant yeast.</title>
        <authorList>
            <person name="Gostincar C."/>
            <person name="Stajich J.E."/>
            <person name="Zupancic J."/>
            <person name="Zalar P."/>
            <person name="Gunde-Cimerman N."/>
        </authorList>
    </citation>
    <scope>NUCLEOTIDE SEQUENCE [LARGE SCALE GENOMIC DNA]</scope>
    <source>
        <strain evidence="7 8">EXF-2788</strain>
    </source>
</reference>
<evidence type="ECO:0000256" key="3">
    <source>
        <dbReference type="SAM" id="MobiDB-lite"/>
    </source>
</evidence>
<comment type="similarity">
    <text evidence="1">Belongs to the UFD1 family.</text>
</comment>
<sequence>MTYRRDSSFSKLVCLHQPTVDFHRPLTSAATVMAKTPELTWSAQYQLSSSRSQGLPGDKILLPPSALEALLSASANLAAETARRDLPAYDPYNSSTYSAYRRAESEYQDHRHQLPHPLTFRLVNPENGRVVYAGIREFSAEEGQAVLSPFLQDALGLRLEGGSGKADASSPDDTIDGEVNGNAESTVTVHVKQLPKGIFVKLRPLEPGYDPEDWKALLEQHLRQNYTTLTNGEVLVVPGGRATGGKKEEFRFLVDGFKPETDGICIVDTDLEVDIEALNEEQARETLKRIAEKLTKAPGTGQGSSPGGELDIFKSQAGQVLPGEYVDYEMPSWDRSQTLEFELTAEDDGEDLDLLVSPLSATQRAKPRIDEYKFADIDGRPTKRIRLEPTNVELEGVEALQVSVHAFSQNEATDAFEDGVGKMEAENDEARPRQFTLRAHHPHPDEKMQGRDEDGAEEAPNEGDVKCKNCGQWVPQRTLMLHENFCLRNNVLCPKGCGQVFQKRSPEFEQHWHCPHDEGYGNSARSRQKHESLLHPKEVLRCAECGTQETFPNMPALAQHRTTTCPAKLILCRFCHLMVPQEGDPDGPNAEALLSGMTPHELADGARTTECHLCNKIVRLRDMDSHLKNHDLDRFSRPAPHPCRNINCGRTLDVCSKTGDTRAGSRMGQDPGNDIGLCSSCFGPLYVSMHDPEGKALRRRIERRYLQKLVTGCGKPWCRNEFCKIGRKNLDLDVEGNSITTKDALPMIRPFLQGLERRDENTPLHFCVDEKSQKQRALAGMLVAEEEGGGALTAGGAGKGGYGFEWCVGALEAEGGDLDLARQWLRNYAPARQEGRKGV</sequence>
<dbReference type="OrthoDB" id="193703at2759"/>
<dbReference type="PANTHER" id="PTHR12555">
    <property type="entry name" value="UBIQUITIN FUSION DEGRADATON PROTEIN 1"/>
    <property type="match status" value="1"/>
</dbReference>
<feature type="compositionally biased region" description="Basic and acidic residues" evidence="3">
    <location>
        <begin position="442"/>
        <end position="453"/>
    </location>
</feature>
<name>A0A3M7F9V6_HORWE</name>
<protein>
    <recommendedName>
        <fullName evidence="9">Ubiquitin-protein ligase E3A N-terminal zinc-binding domain-containing protein</fullName>
    </recommendedName>
</protein>
<feature type="domain" description="DUF7590" evidence="5">
    <location>
        <begin position="303"/>
        <end position="441"/>
    </location>
</feature>
<dbReference type="GO" id="GO:0034098">
    <property type="term" value="C:VCP-NPL4-UFD1 AAA ATPase complex"/>
    <property type="evidence" value="ECO:0007669"/>
    <property type="project" value="TreeGrafter"/>
</dbReference>
<dbReference type="Pfam" id="PF23580">
    <property type="entry name" value="Znf_XAF1_N"/>
    <property type="match status" value="1"/>
</dbReference>
<dbReference type="GO" id="GO:0031593">
    <property type="term" value="F:polyubiquitin modification-dependent protein binding"/>
    <property type="evidence" value="ECO:0007669"/>
    <property type="project" value="TreeGrafter"/>
</dbReference>
<evidence type="ECO:0000256" key="1">
    <source>
        <dbReference type="ARBA" id="ARBA00006043"/>
    </source>
</evidence>
<dbReference type="PANTHER" id="PTHR12555:SF15">
    <property type="entry name" value="FUSION DEGRADATION PROTEIN (UFD1), PUTATIVE (AFU_ORTHOLOGUE AFUA_4G04640)-RELATED"/>
    <property type="match status" value="1"/>
</dbReference>
<feature type="region of interest" description="Disordered" evidence="3">
    <location>
        <begin position="161"/>
        <end position="180"/>
    </location>
</feature>
<evidence type="ECO:0000259" key="5">
    <source>
        <dbReference type="Pfam" id="PF24503"/>
    </source>
</evidence>
<dbReference type="InterPro" id="IPR056012">
    <property type="entry name" value="DUF7590"/>
</dbReference>
<dbReference type="VEuPathDB" id="FungiDB:BTJ68_02064"/>
<evidence type="ECO:0000256" key="2">
    <source>
        <dbReference type="ARBA" id="ARBA00022786"/>
    </source>
</evidence>
<evidence type="ECO:0008006" key="9">
    <source>
        <dbReference type="Google" id="ProtNLM"/>
    </source>
</evidence>
<dbReference type="InterPro" id="IPR055417">
    <property type="entry name" value="UFD1_N1"/>
</dbReference>
<keyword evidence="2" id="KW-0833">Ubl conjugation pathway</keyword>
<evidence type="ECO:0000313" key="8">
    <source>
        <dbReference type="Proteomes" id="UP000268823"/>
    </source>
</evidence>
<dbReference type="Pfam" id="PF24503">
    <property type="entry name" value="DUF7590"/>
    <property type="match status" value="1"/>
</dbReference>
<dbReference type="InterPro" id="IPR055418">
    <property type="entry name" value="UFD1_N2"/>
</dbReference>
<dbReference type="Pfam" id="PF03152">
    <property type="entry name" value="UFD1_N1"/>
    <property type="match status" value="1"/>
</dbReference>